<gene>
    <name evidence="8" type="ORF">KTH89_22855</name>
</gene>
<keyword evidence="4 7" id="KW-0812">Transmembrane</keyword>
<name>A0A949K8U2_9FIRM</name>
<comment type="similarity">
    <text evidence="2">Belongs to the FliR/MopE/SpaR family.</text>
</comment>
<feature type="transmembrane region" description="Helical" evidence="7">
    <location>
        <begin position="74"/>
        <end position="94"/>
    </location>
</feature>
<protein>
    <submittedName>
        <fullName evidence="8">Flagellar biosynthetic protein FliR</fullName>
    </submittedName>
</protein>
<dbReference type="EMBL" id="JAHQCW010000057">
    <property type="protein sequence ID" value="MBU9739378.1"/>
    <property type="molecule type" value="Genomic_DNA"/>
</dbReference>
<dbReference type="AlphaFoldDB" id="A0A949K8U2"/>
<dbReference type="PANTHER" id="PTHR30065">
    <property type="entry name" value="FLAGELLAR BIOSYNTHETIC PROTEIN FLIR"/>
    <property type="match status" value="1"/>
</dbReference>
<keyword evidence="5 7" id="KW-1133">Transmembrane helix</keyword>
<accession>A0A949K8U2</accession>
<feature type="transmembrane region" description="Helical" evidence="7">
    <location>
        <begin position="208"/>
        <end position="230"/>
    </location>
</feature>
<dbReference type="InterPro" id="IPR002010">
    <property type="entry name" value="T3SS_IM_R"/>
</dbReference>
<dbReference type="PANTHER" id="PTHR30065:SF1">
    <property type="entry name" value="SURFACE PRESENTATION OF ANTIGENS PROTEIN SPAR"/>
    <property type="match status" value="1"/>
</dbReference>
<evidence type="ECO:0000313" key="8">
    <source>
        <dbReference type="EMBL" id="MBU9739378.1"/>
    </source>
</evidence>
<evidence type="ECO:0000313" key="9">
    <source>
        <dbReference type="Proteomes" id="UP000712157"/>
    </source>
</evidence>
<feature type="transmembrane region" description="Helical" evidence="7">
    <location>
        <begin position="6"/>
        <end position="23"/>
    </location>
</feature>
<evidence type="ECO:0000256" key="3">
    <source>
        <dbReference type="ARBA" id="ARBA00022475"/>
    </source>
</evidence>
<evidence type="ECO:0000256" key="5">
    <source>
        <dbReference type="ARBA" id="ARBA00022989"/>
    </source>
</evidence>
<evidence type="ECO:0000256" key="1">
    <source>
        <dbReference type="ARBA" id="ARBA00004651"/>
    </source>
</evidence>
<organism evidence="8 9">
    <name type="scientific">Diplocloster agilis</name>
    <dbReference type="NCBI Taxonomy" id="2850323"/>
    <lineage>
        <taxon>Bacteria</taxon>
        <taxon>Bacillati</taxon>
        <taxon>Bacillota</taxon>
        <taxon>Clostridia</taxon>
        <taxon>Lachnospirales</taxon>
        <taxon>Lachnospiraceae</taxon>
        <taxon>Diplocloster</taxon>
    </lineage>
</organism>
<dbReference type="GO" id="GO:0006605">
    <property type="term" value="P:protein targeting"/>
    <property type="evidence" value="ECO:0007669"/>
    <property type="project" value="InterPro"/>
</dbReference>
<keyword evidence="8" id="KW-0969">Cilium</keyword>
<feature type="transmembrane region" description="Helical" evidence="7">
    <location>
        <begin position="115"/>
        <end position="135"/>
    </location>
</feature>
<dbReference type="Proteomes" id="UP000712157">
    <property type="component" value="Unassembled WGS sequence"/>
</dbReference>
<dbReference type="PRINTS" id="PR00953">
    <property type="entry name" value="TYPE3IMRPROT"/>
</dbReference>
<keyword evidence="9" id="KW-1185">Reference proteome</keyword>
<evidence type="ECO:0000256" key="7">
    <source>
        <dbReference type="SAM" id="Phobius"/>
    </source>
</evidence>
<keyword evidence="8" id="KW-0282">Flagellum</keyword>
<evidence type="ECO:0000256" key="2">
    <source>
        <dbReference type="ARBA" id="ARBA00009772"/>
    </source>
</evidence>
<dbReference type="Pfam" id="PF01311">
    <property type="entry name" value="Bac_export_1"/>
    <property type="match status" value="1"/>
</dbReference>
<sequence>MNGLLGYFDVFLLVFARMGGAIFSNPMFTKRNVPMRVRAGLVLALSLLIAPGLSGNVVSGFNTLEMAMALMKEVVLGLCMGLILQIFFYMILVAGDLLDTVFGLSMGKVMDPVNGVSASIFGQLLNVCFFLYLFATGTHLLLIKVYAYSFEMIPVGTYTLVVSEISAYLLTLFQSAFVMVIKLALPFVAAEFILEAAMGVLMKLIPQIHVFVINLQVKILAGMLLMMLFAQPVGNFIDRYITVMFDEIQRLLTMI</sequence>
<keyword evidence="6 7" id="KW-0472">Membrane</keyword>
<evidence type="ECO:0000256" key="6">
    <source>
        <dbReference type="ARBA" id="ARBA00023136"/>
    </source>
</evidence>
<reference evidence="8" key="1">
    <citation type="submission" date="2021-06" db="EMBL/GenBank/DDBJ databases">
        <title>Description of novel taxa of the family Lachnospiraceae.</title>
        <authorList>
            <person name="Chaplin A.V."/>
            <person name="Sokolova S.R."/>
            <person name="Pikina A.P."/>
            <person name="Korzhanova M."/>
            <person name="Belova V."/>
            <person name="Korostin D."/>
            <person name="Efimov B.A."/>
        </authorList>
    </citation>
    <scope>NUCLEOTIDE SEQUENCE</scope>
    <source>
        <strain evidence="8">ASD5720</strain>
    </source>
</reference>
<feature type="transmembrane region" description="Helical" evidence="7">
    <location>
        <begin position="35"/>
        <end position="54"/>
    </location>
</feature>
<comment type="subcellular location">
    <subcellularLocation>
        <location evidence="1">Cell membrane</location>
        <topology evidence="1">Multi-pass membrane protein</topology>
    </subcellularLocation>
</comment>
<keyword evidence="8" id="KW-0966">Cell projection</keyword>
<evidence type="ECO:0000256" key="4">
    <source>
        <dbReference type="ARBA" id="ARBA00022692"/>
    </source>
</evidence>
<dbReference type="GO" id="GO:0005886">
    <property type="term" value="C:plasma membrane"/>
    <property type="evidence" value="ECO:0007669"/>
    <property type="project" value="UniProtKB-SubCell"/>
</dbReference>
<comment type="caution">
    <text evidence="8">The sequence shown here is derived from an EMBL/GenBank/DDBJ whole genome shotgun (WGS) entry which is preliminary data.</text>
</comment>
<feature type="transmembrane region" description="Helical" evidence="7">
    <location>
        <begin position="180"/>
        <end position="202"/>
    </location>
</feature>
<keyword evidence="3" id="KW-1003">Cell membrane</keyword>
<dbReference type="RefSeq" id="WP_238723244.1">
    <property type="nucleotide sequence ID" value="NZ_JAHQCW010000057.1"/>
</dbReference>
<proteinExistence type="inferred from homology"/>